<dbReference type="PANTHER" id="PTHR12455">
    <property type="entry name" value="NUCLEOLAR COMPLEX PROTEIN 4"/>
    <property type="match status" value="1"/>
</dbReference>
<evidence type="ECO:0000259" key="2">
    <source>
        <dbReference type="Pfam" id="PF03914"/>
    </source>
</evidence>
<evidence type="ECO:0000313" key="3">
    <source>
        <dbReference type="EMBL" id="OBA27643.1"/>
    </source>
</evidence>
<dbReference type="InterPro" id="IPR005612">
    <property type="entry name" value="CCAAT-binding_factor"/>
</dbReference>
<protein>
    <submittedName>
        <fullName evidence="3">CBF-domain-containing protein</fullName>
    </submittedName>
</protein>
<dbReference type="GO" id="GO:0030692">
    <property type="term" value="C:Noc4p-Nop14p complex"/>
    <property type="evidence" value="ECO:0007669"/>
    <property type="project" value="TreeGrafter"/>
</dbReference>
<name>A0A1B7TFY2_9ASCO</name>
<dbReference type="OrthoDB" id="10263185at2759"/>
<gene>
    <name evidence="3" type="ORF">HANVADRAFT_52090</name>
</gene>
<dbReference type="PANTHER" id="PTHR12455:SF0">
    <property type="entry name" value="NUCLEOLAR COMPLEX PROTEIN 4 HOMOLOG"/>
    <property type="match status" value="1"/>
</dbReference>
<accession>A0A1B7TFY2</accession>
<comment type="similarity">
    <text evidence="1">Belongs to the CBF/MAK21 family.</text>
</comment>
<keyword evidence="4" id="KW-1185">Reference proteome</keyword>
<reference evidence="4" key="1">
    <citation type="journal article" date="2016" name="Proc. Natl. Acad. Sci. U.S.A.">
        <title>Comparative genomics of biotechnologically important yeasts.</title>
        <authorList>
            <person name="Riley R."/>
            <person name="Haridas S."/>
            <person name="Wolfe K.H."/>
            <person name="Lopes M.R."/>
            <person name="Hittinger C.T."/>
            <person name="Goeker M."/>
            <person name="Salamov A.A."/>
            <person name="Wisecaver J.H."/>
            <person name="Long T.M."/>
            <person name="Calvey C.H."/>
            <person name="Aerts A.L."/>
            <person name="Barry K.W."/>
            <person name="Choi C."/>
            <person name="Clum A."/>
            <person name="Coughlan A.Y."/>
            <person name="Deshpande S."/>
            <person name="Douglass A.P."/>
            <person name="Hanson S.J."/>
            <person name="Klenk H.-P."/>
            <person name="LaButti K.M."/>
            <person name="Lapidus A."/>
            <person name="Lindquist E.A."/>
            <person name="Lipzen A.M."/>
            <person name="Meier-Kolthoff J.P."/>
            <person name="Ohm R.A."/>
            <person name="Otillar R.P."/>
            <person name="Pangilinan J.L."/>
            <person name="Peng Y."/>
            <person name="Rokas A."/>
            <person name="Rosa C.A."/>
            <person name="Scheuner C."/>
            <person name="Sibirny A.A."/>
            <person name="Slot J.C."/>
            <person name="Stielow J.B."/>
            <person name="Sun H."/>
            <person name="Kurtzman C.P."/>
            <person name="Blackwell M."/>
            <person name="Grigoriev I.V."/>
            <person name="Jeffries T.W."/>
        </authorList>
    </citation>
    <scope>NUCLEOTIDE SEQUENCE [LARGE SCALE GENOMIC DNA]</scope>
    <source>
        <strain evidence="4">NRRL Y-1626</strain>
    </source>
</reference>
<dbReference type="AlphaFoldDB" id="A0A1B7TFY2"/>
<dbReference type="Pfam" id="PF03914">
    <property type="entry name" value="CBF"/>
    <property type="match status" value="1"/>
</dbReference>
<evidence type="ECO:0000256" key="1">
    <source>
        <dbReference type="ARBA" id="ARBA00007797"/>
    </source>
</evidence>
<dbReference type="Proteomes" id="UP000092321">
    <property type="component" value="Unassembled WGS sequence"/>
</dbReference>
<sequence length="538" mass="63901">MNNFREEIDTYYKSIIEGGTKNYNNVLKLTKLYENYNNDLTQITDDNEEVLSNIRYLTHVLFKIYYKLATKLQLNPSMATNDKESILYKWLRKTYDINFKNKILIFYIENLEQENSFSLDCLDFFMKCIELEATFFASKMGAAYFPNKTMQKLIVALFKESKFDKSYLVKEFTETYYKKYADVQFYFQVEYQSLTESIETNLIPRNSVYNAGYWFALTNHDSNYDDNDSDLNIFVSNPPTLMENEFKFKKAFEQNWLFNLSNSLISDEQFKSILTILHKRVIPRLQQPTKLLDFLTDCYDNSNDLAVQLLALNGLFNLMHKYNLEYPNFYYKLYALFTEDLLHLKYRSRFIRLIDLFLRSTHLSINLVASFIKRMSRLLLTASPGAIVSILPLIYNLLKLHPNCMIMIHDPEYVPKNYALFDKVKDKKFMDPYDENEQDPELSDAINSSLWEIDTLMSHYHPNVASLSKIFKQPFRKLNYNLEDFLDWNYKTLLEHELKRKVKISPSLDFDVKTKGEKLFKKNEDADGTETYLNTINW</sequence>
<proteinExistence type="inferred from homology"/>
<dbReference type="GO" id="GO:0032040">
    <property type="term" value="C:small-subunit processome"/>
    <property type="evidence" value="ECO:0007669"/>
    <property type="project" value="TreeGrafter"/>
</dbReference>
<comment type="caution">
    <text evidence="3">The sequence shown here is derived from an EMBL/GenBank/DDBJ whole genome shotgun (WGS) entry which is preliminary data.</text>
</comment>
<organism evidence="3 4">
    <name type="scientific">Hanseniaspora valbyensis NRRL Y-1626</name>
    <dbReference type="NCBI Taxonomy" id="766949"/>
    <lineage>
        <taxon>Eukaryota</taxon>
        <taxon>Fungi</taxon>
        <taxon>Dikarya</taxon>
        <taxon>Ascomycota</taxon>
        <taxon>Saccharomycotina</taxon>
        <taxon>Saccharomycetes</taxon>
        <taxon>Saccharomycodales</taxon>
        <taxon>Saccharomycodaceae</taxon>
        <taxon>Hanseniaspora</taxon>
    </lineage>
</organism>
<evidence type="ECO:0000313" key="4">
    <source>
        <dbReference type="Proteomes" id="UP000092321"/>
    </source>
</evidence>
<dbReference type="GO" id="GO:0042254">
    <property type="term" value="P:ribosome biogenesis"/>
    <property type="evidence" value="ECO:0007669"/>
    <property type="project" value="InterPro"/>
</dbReference>
<dbReference type="EMBL" id="LXPE01000007">
    <property type="protein sequence ID" value="OBA27643.1"/>
    <property type="molecule type" value="Genomic_DNA"/>
</dbReference>
<dbReference type="InterPro" id="IPR027193">
    <property type="entry name" value="Noc4"/>
</dbReference>
<feature type="domain" description="CCAAT-binding factor" evidence="2">
    <location>
        <begin position="309"/>
        <end position="467"/>
    </location>
</feature>